<comment type="caution">
    <text evidence="1">The sequence shown here is derived from an EMBL/GenBank/DDBJ whole genome shotgun (WGS) entry which is preliminary data.</text>
</comment>
<evidence type="ECO:0000313" key="2">
    <source>
        <dbReference type="Proteomes" id="UP000831701"/>
    </source>
</evidence>
<accession>A0ACB8WH30</accession>
<evidence type="ECO:0000313" key="1">
    <source>
        <dbReference type="EMBL" id="KAI3366577.1"/>
    </source>
</evidence>
<keyword evidence="2" id="KW-1185">Reference proteome</keyword>
<name>A0ACB8WH30_9TELE</name>
<proteinExistence type="predicted"/>
<dbReference type="EMBL" id="CM041540">
    <property type="protein sequence ID" value="KAI3366577.1"/>
    <property type="molecule type" value="Genomic_DNA"/>
</dbReference>
<reference evidence="1" key="1">
    <citation type="submission" date="2022-04" db="EMBL/GenBank/DDBJ databases">
        <title>Jade perch genome.</title>
        <authorList>
            <person name="Chao B."/>
        </authorList>
    </citation>
    <scope>NUCLEOTIDE SEQUENCE</scope>
    <source>
        <strain evidence="1">CB-2022</strain>
    </source>
</reference>
<gene>
    <name evidence="1" type="ORF">L3Q82_009189</name>
</gene>
<organism evidence="1 2">
    <name type="scientific">Scortum barcoo</name>
    <name type="common">barcoo grunter</name>
    <dbReference type="NCBI Taxonomy" id="214431"/>
    <lineage>
        <taxon>Eukaryota</taxon>
        <taxon>Metazoa</taxon>
        <taxon>Chordata</taxon>
        <taxon>Craniata</taxon>
        <taxon>Vertebrata</taxon>
        <taxon>Euteleostomi</taxon>
        <taxon>Actinopterygii</taxon>
        <taxon>Neopterygii</taxon>
        <taxon>Teleostei</taxon>
        <taxon>Neoteleostei</taxon>
        <taxon>Acanthomorphata</taxon>
        <taxon>Eupercaria</taxon>
        <taxon>Centrarchiformes</taxon>
        <taxon>Terapontoidei</taxon>
        <taxon>Terapontidae</taxon>
        <taxon>Scortum</taxon>
    </lineage>
</organism>
<sequence length="67" mass="7829">MSTTFEHKGVHQCTEVAELSTDHHLVESWIRWRRRKLDRPGRPKRLGRALCQGGLQLPPPEELSPRF</sequence>
<dbReference type="Proteomes" id="UP000831701">
    <property type="component" value="Chromosome 10"/>
</dbReference>
<protein>
    <submittedName>
        <fullName evidence="1">Uncharacterized protein</fullName>
    </submittedName>
</protein>